<dbReference type="EMBL" id="QPFP01000056">
    <property type="protein sequence ID" value="TEB25467.1"/>
    <property type="molecule type" value="Genomic_DNA"/>
</dbReference>
<proteinExistence type="predicted"/>
<sequence>MATLYLAQGDLETAFIQLTEAHAWVSRLAPRHPDHQTRLKEEERRSLAFHGKDMIWELQDLCVKIAQGLELPSTVSYDSADPELGTLIAGVSQEEVIALLSSPFDQAPVTVRRLFGAAAELDFSITRHESGQTVVGQEYLSRALVKRPGVSGWAPREVAIGRGQTPMVAVENAAREGYEVLRCLYFEWLD</sequence>
<gene>
    <name evidence="1" type="ORF">FA13DRAFT_1796366</name>
</gene>
<organism evidence="1 2">
    <name type="scientific">Coprinellus micaceus</name>
    <name type="common">Glistening ink-cap mushroom</name>
    <name type="synonym">Coprinus micaceus</name>
    <dbReference type="NCBI Taxonomy" id="71717"/>
    <lineage>
        <taxon>Eukaryota</taxon>
        <taxon>Fungi</taxon>
        <taxon>Dikarya</taxon>
        <taxon>Basidiomycota</taxon>
        <taxon>Agaricomycotina</taxon>
        <taxon>Agaricomycetes</taxon>
        <taxon>Agaricomycetidae</taxon>
        <taxon>Agaricales</taxon>
        <taxon>Agaricineae</taxon>
        <taxon>Psathyrellaceae</taxon>
        <taxon>Coprinellus</taxon>
    </lineage>
</organism>
<name>A0A4Y7SUC3_COPMI</name>
<keyword evidence="2" id="KW-1185">Reference proteome</keyword>
<dbReference type="AlphaFoldDB" id="A0A4Y7SUC3"/>
<protein>
    <submittedName>
        <fullName evidence="1">Uncharacterized protein</fullName>
    </submittedName>
</protein>
<comment type="caution">
    <text evidence="1">The sequence shown here is derived from an EMBL/GenBank/DDBJ whole genome shotgun (WGS) entry which is preliminary data.</text>
</comment>
<reference evidence="1 2" key="1">
    <citation type="journal article" date="2019" name="Nat. Ecol. Evol.">
        <title>Megaphylogeny resolves global patterns of mushroom evolution.</title>
        <authorList>
            <person name="Varga T."/>
            <person name="Krizsan K."/>
            <person name="Foldi C."/>
            <person name="Dima B."/>
            <person name="Sanchez-Garcia M."/>
            <person name="Sanchez-Ramirez S."/>
            <person name="Szollosi G.J."/>
            <person name="Szarkandi J.G."/>
            <person name="Papp V."/>
            <person name="Albert L."/>
            <person name="Andreopoulos W."/>
            <person name="Angelini C."/>
            <person name="Antonin V."/>
            <person name="Barry K.W."/>
            <person name="Bougher N.L."/>
            <person name="Buchanan P."/>
            <person name="Buyck B."/>
            <person name="Bense V."/>
            <person name="Catcheside P."/>
            <person name="Chovatia M."/>
            <person name="Cooper J."/>
            <person name="Damon W."/>
            <person name="Desjardin D."/>
            <person name="Finy P."/>
            <person name="Geml J."/>
            <person name="Haridas S."/>
            <person name="Hughes K."/>
            <person name="Justo A."/>
            <person name="Karasinski D."/>
            <person name="Kautmanova I."/>
            <person name="Kiss B."/>
            <person name="Kocsube S."/>
            <person name="Kotiranta H."/>
            <person name="LaButti K.M."/>
            <person name="Lechner B.E."/>
            <person name="Liimatainen K."/>
            <person name="Lipzen A."/>
            <person name="Lukacs Z."/>
            <person name="Mihaltcheva S."/>
            <person name="Morgado L.N."/>
            <person name="Niskanen T."/>
            <person name="Noordeloos M.E."/>
            <person name="Ohm R.A."/>
            <person name="Ortiz-Santana B."/>
            <person name="Ovrebo C."/>
            <person name="Racz N."/>
            <person name="Riley R."/>
            <person name="Savchenko A."/>
            <person name="Shiryaev A."/>
            <person name="Soop K."/>
            <person name="Spirin V."/>
            <person name="Szebenyi C."/>
            <person name="Tomsovsky M."/>
            <person name="Tulloss R.E."/>
            <person name="Uehling J."/>
            <person name="Grigoriev I.V."/>
            <person name="Vagvolgyi C."/>
            <person name="Papp T."/>
            <person name="Martin F.M."/>
            <person name="Miettinen O."/>
            <person name="Hibbett D.S."/>
            <person name="Nagy L.G."/>
        </authorList>
    </citation>
    <scope>NUCLEOTIDE SEQUENCE [LARGE SCALE GENOMIC DNA]</scope>
    <source>
        <strain evidence="1 2">FP101781</strain>
    </source>
</reference>
<evidence type="ECO:0000313" key="1">
    <source>
        <dbReference type="EMBL" id="TEB25467.1"/>
    </source>
</evidence>
<dbReference type="Proteomes" id="UP000298030">
    <property type="component" value="Unassembled WGS sequence"/>
</dbReference>
<accession>A0A4Y7SUC3</accession>
<evidence type="ECO:0000313" key="2">
    <source>
        <dbReference type="Proteomes" id="UP000298030"/>
    </source>
</evidence>